<keyword evidence="7" id="KW-1185">Reference proteome</keyword>
<accession>I7J9I3</accession>
<dbReference type="AlphaFoldDB" id="I7J9I3"/>
<dbReference type="Gene3D" id="3.90.105.20">
    <property type="match status" value="1"/>
</dbReference>
<dbReference type="SUPFAM" id="SSF160369">
    <property type="entry name" value="Ribosomal protein L10-like"/>
    <property type="match status" value="1"/>
</dbReference>
<organism evidence="6 7">
    <name type="scientific">Babesia microti (strain RI)</name>
    <dbReference type="NCBI Taxonomy" id="1133968"/>
    <lineage>
        <taxon>Eukaryota</taxon>
        <taxon>Sar</taxon>
        <taxon>Alveolata</taxon>
        <taxon>Apicomplexa</taxon>
        <taxon>Aconoidasida</taxon>
        <taxon>Piroplasmida</taxon>
        <taxon>Babesiidae</taxon>
        <taxon>Babesia</taxon>
    </lineage>
</organism>
<keyword evidence="2 6" id="KW-0689">Ribosomal protein</keyword>
<dbReference type="InterPro" id="IPR050323">
    <property type="entry name" value="Ribosomal_protein_uL10"/>
</dbReference>
<dbReference type="GeneID" id="24423963"/>
<sequence>MDTGQRPPTPHNSITVTARNTFSSQFTTEIQLYYKMPSPAKAAKKQAYMEKLVNLVETYPQLLIVNADHVSSRQLAGIRYSLRGKAYVLMGKNTMMRKALKSIPPGSGTENLIPHIKLNIGFVICIADPMEVRGIIINNKVPAPARQGVIAPCDVFVPAGPTGMDPSQTSFFQALGISTKIFKGQIEIQSDVHLIKANEKVTASSATLLQKLNIKPFSYGLKVEKVYDRGQLYSASVLDITDEQIMEKMIKGINFTSAAARVTGFPTEFSISHSIVEAFKNLVAVGLETDFIFPQMEKIKYAYDNPGAFVGAASVAPSSAPAAADDSANKQDEEEEEEDDDMGFSLFD</sequence>
<dbReference type="OMA" id="DMNPFKL"/>
<dbReference type="InterPro" id="IPR043164">
    <property type="entry name" value="Ribosomal_uL10-like_insert_sf"/>
</dbReference>
<feature type="domain" description="Large ribosomal subunit protein uL10-like insertion" evidence="5">
    <location>
        <begin position="145"/>
        <end position="214"/>
    </location>
</feature>
<dbReference type="EMBL" id="FO082872">
    <property type="protein sequence ID" value="CCF73339.1"/>
    <property type="molecule type" value="Genomic_DNA"/>
</dbReference>
<dbReference type="FunFam" id="3.90.105.20:FF:000001">
    <property type="entry name" value="60S acidic ribosomal protein P0"/>
    <property type="match status" value="1"/>
</dbReference>
<evidence type="ECO:0000313" key="6">
    <source>
        <dbReference type="EMBL" id="CCF73339.1"/>
    </source>
</evidence>
<evidence type="ECO:0000256" key="1">
    <source>
        <dbReference type="ARBA" id="ARBA00008889"/>
    </source>
</evidence>
<dbReference type="GO" id="GO:0022625">
    <property type="term" value="C:cytosolic large ribosomal subunit"/>
    <property type="evidence" value="ECO:0007669"/>
    <property type="project" value="TreeGrafter"/>
</dbReference>
<reference evidence="6 7" key="3">
    <citation type="journal article" date="2016" name="Sci. Rep.">
        <title>Genome-wide diversity and gene expression profiling of Babesia microti isolates identify polymorphic genes that mediate host-pathogen interactions.</title>
        <authorList>
            <person name="Silva J.C."/>
            <person name="Cornillot E."/>
            <person name="McCracken C."/>
            <person name="Usmani-Brown S."/>
            <person name="Dwivedi A."/>
            <person name="Ifeonu O.O."/>
            <person name="Crabtree J."/>
            <person name="Gotia H.T."/>
            <person name="Virji A.Z."/>
            <person name="Reynes C."/>
            <person name="Colinge J."/>
            <person name="Kumar V."/>
            <person name="Lawres L."/>
            <person name="Pazzi J.E."/>
            <person name="Pablo J.V."/>
            <person name="Hung C."/>
            <person name="Brancato J."/>
            <person name="Kumari P."/>
            <person name="Orvis J."/>
            <person name="Tretina K."/>
            <person name="Chibucos M."/>
            <person name="Ott S."/>
            <person name="Sadzewicz L."/>
            <person name="Sengamalay N."/>
            <person name="Shetty A.C."/>
            <person name="Su Q."/>
            <person name="Tallon L."/>
            <person name="Fraser C.M."/>
            <person name="Frutos R."/>
            <person name="Molina D.M."/>
            <person name="Krause P.J."/>
            <person name="Ben Mamoun C."/>
        </authorList>
    </citation>
    <scope>NUCLEOTIDE SEQUENCE [LARGE SCALE GENOMIC DNA]</scope>
    <source>
        <strain evidence="6 7">RI</strain>
    </source>
</reference>
<evidence type="ECO:0000259" key="5">
    <source>
        <dbReference type="Pfam" id="PF17777"/>
    </source>
</evidence>
<protein>
    <submittedName>
        <fullName evidence="6">Large subunit ribosomal protein LP0</fullName>
    </submittedName>
</protein>
<evidence type="ECO:0000256" key="2">
    <source>
        <dbReference type="ARBA" id="ARBA00022980"/>
    </source>
</evidence>
<dbReference type="InterPro" id="IPR040637">
    <property type="entry name" value="Ribosomal_uL10-like_insert"/>
</dbReference>
<feature type="region of interest" description="Disordered" evidence="4">
    <location>
        <begin position="319"/>
        <end position="348"/>
    </location>
</feature>
<evidence type="ECO:0000313" key="7">
    <source>
        <dbReference type="Proteomes" id="UP000002899"/>
    </source>
</evidence>
<keyword evidence="3" id="KW-0687">Ribonucleoprotein</keyword>
<dbReference type="Gene3D" id="3.30.70.1730">
    <property type="match status" value="1"/>
</dbReference>
<dbReference type="Pfam" id="PF00428">
    <property type="entry name" value="Ribosomal_60s"/>
    <property type="match status" value="1"/>
</dbReference>
<reference evidence="6 7" key="2">
    <citation type="journal article" date="2013" name="PLoS ONE">
        <title>Whole genome mapping and re-organization of the nuclear and mitochondrial genomes of Babesia microti isolates.</title>
        <authorList>
            <person name="Cornillot E."/>
            <person name="Dassouli A."/>
            <person name="Garg A."/>
            <person name="Pachikara N."/>
            <person name="Randazzo S."/>
            <person name="Depoix D."/>
            <person name="Carcy B."/>
            <person name="Delbecq S."/>
            <person name="Frutos R."/>
            <person name="Silva J.C."/>
            <person name="Sutton R."/>
            <person name="Krause P.J."/>
            <person name="Mamoun C.B."/>
        </authorList>
    </citation>
    <scope>NUCLEOTIDE SEQUENCE [LARGE SCALE GENOMIC DNA]</scope>
    <source>
        <strain evidence="6 7">RI</strain>
    </source>
</reference>
<dbReference type="GO" id="GO:0070180">
    <property type="term" value="F:large ribosomal subunit rRNA binding"/>
    <property type="evidence" value="ECO:0007669"/>
    <property type="project" value="TreeGrafter"/>
</dbReference>
<dbReference type="RefSeq" id="XP_012647948.1">
    <property type="nucleotide sequence ID" value="XM_012792494.1"/>
</dbReference>
<dbReference type="GO" id="GO:0000027">
    <property type="term" value="P:ribosomal large subunit assembly"/>
    <property type="evidence" value="ECO:0007669"/>
    <property type="project" value="TreeGrafter"/>
</dbReference>
<evidence type="ECO:0000256" key="4">
    <source>
        <dbReference type="SAM" id="MobiDB-lite"/>
    </source>
</evidence>
<name>I7J9I3_BABMR</name>
<reference evidence="6 7" key="1">
    <citation type="journal article" date="2012" name="Nucleic Acids Res.">
        <title>Sequencing of the smallest Apicomplexan genome from the human pathogen Babesia microti.</title>
        <authorList>
            <person name="Cornillot E."/>
            <person name="Hadj-Kaddour K."/>
            <person name="Dassouli A."/>
            <person name="Noel B."/>
            <person name="Ranwez V."/>
            <person name="Vacherie B."/>
            <person name="Augagneur Y."/>
            <person name="Bres V."/>
            <person name="Duclos A."/>
            <person name="Randazzo S."/>
            <person name="Carcy B."/>
            <person name="Debierre-Grockiego F."/>
            <person name="Delbecq S."/>
            <person name="Moubri-Menage K."/>
            <person name="Shams-Eldin H."/>
            <person name="Usmani-Brown S."/>
            <person name="Bringaud F."/>
            <person name="Wincker P."/>
            <person name="Vivares C.P."/>
            <person name="Schwarz R.T."/>
            <person name="Schetters T.P."/>
            <person name="Krause P.J."/>
            <person name="Gorenflot A."/>
            <person name="Berry V."/>
            <person name="Barbe V."/>
            <person name="Ben Mamoun C."/>
        </authorList>
    </citation>
    <scope>NUCLEOTIDE SEQUENCE [LARGE SCALE GENOMIC DNA]</scope>
    <source>
        <strain evidence="6 7">RI</strain>
    </source>
</reference>
<dbReference type="InterPro" id="IPR030670">
    <property type="entry name" value="uL10_eukaryotes"/>
</dbReference>
<dbReference type="KEGG" id="bmic:BMR1_02g00870"/>
<comment type="similarity">
    <text evidence="1">Belongs to the universal ribosomal protein uL10 family.</text>
</comment>
<dbReference type="GO" id="GO:0002181">
    <property type="term" value="P:cytoplasmic translation"/>
    <property type="evidence" value="ECO:0007669"/>
    <property type="project" value="TreeGrafter"/>
</dbReference>
<proteinExistence type="inferred from homology"/>
<dbReference type="CDD" id="cd05795">
    <property type="entry name" value="Ribosomal_P0_L10e"/>
    <property type="match status" value="1"/>
</dbReference>
<gene>
    <name evidence="6" type="ORF">BMR1_02g00870</name>
</gene>
<dbReference type="Proteomes" id="UP000002899">
    <property type="component" value="Chromosome II"/>
</dbReference>
<dbReference type="PIRSF" id="PIRSF039087">
    <property type="entry name" value="L10E"/>
    <property type="match status" value="1"/>
</dbReference>
<feature type="compositionally biased region" description="Acidic residues" evidence="4">
    <location>
        <begin position="332"/>
        <end position="342"/>
    </location>
</feature>
<dbReference type="PANTHER" id="PTHR45699:SF3">
    <property type="entry name" value="LARGE RIBOSOMAL SUBUNIT PROTEIN UL10"/>
    <property type="match status" value="1"/>
</dbReference>
<dbReference type="Pfam" id="PF00466">
    <property type="entry name" value="Ribosomal_L10"/>
    <property type="match status" value="1"/>
</dbReference>
<dbReference type="PANTHER" id="PTHR45699">
    <property type="entry name" value="60S ACIDIC RIBOSOMAL PROTEIN P0"/>
    <property type="match status" value="1"/>
</dbReference>
<dbReference type="OrthoDB" id="10259902at2759"/>
<dbReference type="InterPro" id="IPR043141">
    <property type="entry name" value="Ribosomal_uL10-like_sf"/>
</dbReference>
<evidence type="ECO:0000256" key="3">
    <source>
        <dbReference type="ARBA" id="ARBA00023274"/>
    </source>
</evidence>
<dbReference type="Pfam" id="PF17777">
    <property type="entry name" value="RL10P_insert"/>
    <property type="match status" value="1"/>
</dbReference>
<dbReference type="InterPro" id="IPR001790">
    <property type="entry name" value="Ribosomal_uL10"/>
</dbReference>
<dbReference type="VEuPathDB" id="PiroplasmaDB:BMR1_02g00870"/>
<dbReference type="GO" id="GO:0003735">
    <property type="term" value="F:structural constituent of ribosome"/>
    <property type="evidence" value="ECO:0007669"/>
    <property type="project" value="TreeGrafter"/>
</dbReference>